<evidence type="ECO:0000256" key="7">
    <source>
        <dbReference type="PIRSR" id="PIRSR600715-1"/>
    </source>
</evidence>
<keyword evidence="7" id="KW-0460">Magnesium</keyword>
<dbReference type="CDD" id="cd06853">
    <property type="entry name" value="GT_WecA_like"/>
    <property type="match status" value="1"/>
</dbReference>
<evidence type="ECO:0000256" key="4">
    <source>
        <dbReference type="ARBA" id="ARBA00022692"/>
    </source>
</evidence>
<evidence type="ECO:0000256" key="5">
    <source>
        <dbReference type="ARBA" id="ARBA00022989"/>
    </source>
</evidence>
<dbReference type="GO" id="GO:0046872">
    <property type="term" value="F:metal ion binding"/>
    <property type="evidence" value="ECO:0007669"/>
    <property type="project" value="UniProtKB-KW"/>
</dbReference>
<keyword evidence="3 9" id="KW-0808">Transferase</keyword>
<comment type="subcellular location">
    <subcellularLocation>
        <location evidence="1">Cell membrane</location>
        <topology evidence="1">Multi-pass membrane protein</topology>
    </subcellularLocation>
</comment>
<keyword evidence="10" id="KW-1185">Reference proteome</keyword>
<feature type="transmembrane region" description="Helical" evidence="8">
    <location>
        <begin position="299"/>
        <end position="316"/>
    </location>
</feature>
<dbReference type="Pfam" id="PF00953">
    <property type="entry name" value="Glycos_transf_4"/>
    <property type="match status" value="1"/>
</dbReference>
<feature type="transmembrane region" description="Helical" evidence="8">
    <location>
        <begin position="322"/>
        <end position="342"/>
    </location>
</feature>
<feature type="transmembrane region" description="Helical" evidence="8">
    <location>
        <begin position="71"/>
        <end position="89"/>
    </location>
</feature>
<feature type="transmembrane region" description="Helical" evidence="8">
    <location>
        <begin position="215"/>
        <end position="236"/>
    </location>
</feature>
<dbReference type="Proteomes" id="UP000316727">
    <property type="component" value="Unassembled WGS sequence"/>
</dbReference>
<dbReference type="PANTHER" id="PTHR22926:SF3">
    <property type="entry name" value="UNDECAPRENYL-PHOSPHATE ALPHA-N-ACETYLGLUCOSAMINYL 1-PHOSPHATE TRANSFERASE"/>
    <property type="match status" value="1"/>
</dbReference>
<feature type="transmembrane region" description="Helical" evidence="8">
    <location>
        <begin position="248"/>
        <end position="270"/>
    </location>
</feature>
<dbReference type="PANTHER" id="PTHR22926">
    <property type="entry name" value="PHOSPHO-N-ACETYLMURAMOYL-PENTAPEPTIDE-TRANSFERASE"/>
    <property type="match status" value="1"/>
</dbReference>
<keyword evidence="7" id="KW-0479">Metal-binding</keyword>
<accession>A0A501VS06</accession>
<reference evidence="9 10" key="1">
    <citation type="submission" date="2019-06" db="EMBL/GenBank/DDBJ databases">
        <title>A novel bacterium of genus Pontibacter, isolated from marine sediment.</title>
        <authorList>
            <person name="Huang H."/>
            <person name="Mo K."/>
            <person name="Hu Y."/>
        </authorList>
    </citation>
    <scope>NUCLEOTIDE SEQUENCE [LARGE SCALE GENOMIC DNA]</scope>
    <source>
        <strain evidence="9 10">HB172049</strain>
    </source>
</reference>
<dbReference type="GO" id="GO:0016780">
    <property type="term" value="F:phosphotransferase activity, for other substituted phosphate groups"/>
    <property type="evidence" value="ECO:0007669"/>
    <property type="project" value="InterPro"/>
</dbReference>
<feature type="transmembrane region" description="Helical" evidence="8">
    <location>
        <begin position="184"/>
        <end position="203"/>
    </location>
</feature>
<evidence type="ECO:0000256" key="8">
    <source>
        <dbReference type="SAM" id="Phobius"/>
    </source>
</evidence>
<organism evidence="9 10">
    <name type="scientific">Pontibacter mangrovi</name>
    <dbReference type="NCBI Taxonomy" id="2589816"/>
    <lineage>
        <taxon>Bacteria</taxon>
        <taxon>Pseudomonadati</taxon>
        <taxon>Bacteroidota</taxon>
        <taxon>Cytophagia</taxon>
        <taxon>Cytophagales</taxon>
        <taxon>Hymenobacteraceae</taxon>
        <taxon>Pontibacter</taxon>
    </lineage>
</organism>
<feature type="binding site" evidence="7">
    <location>
        <position position="212"/>
    </location>
    <ligand>
        <name>Mg(2+)</name>
        <dbReference type="ChEBI" id="CHEBI:18420"/>
    </ligand>
</feature>
<evidence type="ECO:0000313" key="9">
    <source>
        <dbReference type="EMBL" id="TPE39978.1"/>
    </source>
</evidence>
<sequence>MIQIFTFFLTAFIITYFAVPSVIKVASLRNLFDEPNERKLHHQTIPALGGVAIFAGIFFSVLFWAEGFNFSLLRWIVLSLVIIFLLGLKDDIVAIDPLKKLVGLLVASGLVIVYGDLRIHSFYGLLGLNELPYVISVLFTLFVFVVIINAVNLIDGINGLAGGVGTIASAAFGALFLYNGNVNAAAIAFATAGALLAFLRYNFAKAKIFMGDGGALVIGFVLSVLCVRFLNAELIIEPISLQPISTPLVALAILIIPLVDTLRVFTIRILQKRSPFSADRNHIHHMLLDLGYSHRRSAVILYAANLYFILLTLVSQELGQHVVLFLIVVTAFVFCQLPVLMLRSKNGALEKQLA</sequence>
<dbReference type="AlphaFoldDB" id="A0A501VS06"/>
<keyword evidence="5 8" id="KW-1133">Transmembrane helix</keyword>
<feature type="transmembrane region" description="Helical" evidence="8">
    <location>
        <begin position="158"/>
        <end position="178"/>
    </location>
</feature>
<keyword evidence="2" id="KW-1003">Cell membrane</keyword>
<dbReference type="OrthoDB" id="9783652at2"/>
<name>A0A501VS06_9BACT</name>
<dbReference type="GO" id="GO:0044038">
    <property type="term" value="P:cell wall macromolecule biosynthetic process"/>
    <property type="evidence" value="ECO:0007669"/>
    <property type="project" value="TreeGrafter"/>
</dbReference>
<dbReference type="InterPro" id="IPR000715">
    <property type="entry name" value="Glycosyl_transferase_4"/>
</dbReference>
<evidence type="ECO:0000256" key="3">
    <source>
        <dbReference type="ARBA" id="ARBA00022679"/>
    </source>
</evidence>
<keyword evidence="6 8" id="KW-0472">Membrane</keyword>
<feature type="binding site" evidence="7">
    <location>
        <position position="152"/>
    </location>
    <ligand>
        <name>Mg(2+)</name>
        <dbReference type="ChEBI" id="CHEBI:18420"/>
    </ligand>
</feature>
<comment type="cofactor">
    <cofactor evidence="7">
        <name>Mg(2+)</name>
        <dbReference type="ChEBI" id="CHEBI:18420"/>
    </cofactor>
</comment>
<dbReference type="GO" id="GO:0071555">
    <property type="term" value="P:cell wall organization"/>
    <property type="evidence" value="ECO:0007669"/>
    <property type="project" value="TreeGrafter"/>
</dbReference>
<dbReference type="RefSeq" id="WP_140624095.1">
    <property type="nucleotide sequence ID" value="NZ_VFRQ01000019.1"/>
</dbReference>
<feature type="transmembrane region" description="Helical" evidence="8">
    <location>
        <begin position="101"/>
        <end position="119"/>
    </location>
</feature>
<dbReference type="GO" id="GO:0009103">
    <property type="term" value="P:lipopolysaccharide biosynthetic process"/>
    <property type="evidence" value="ECO:0007669"/>
    <property type="project" value="TreeGrafter"/>
</dbReference>
<feature type="transmembrane region" description="Helical" evidence="8">
    <location>
        <begin position="131"/>
        <end position="151"/>
    </location>
</feature>
<evidence type="ECO:0000256" key="1">
    <source>
        <dbReference type="ARBA" id="ARBA00004651"/>
    </source>
</evidence>
<evidence type="ECO:0000256" key="6">
    <source>
        <dbReference type="ARBA" id="ARBA00023136"/>
    </source>
</evidence>
<dbReference type="GO" id="GO:0005886">
    <property type="term" value="C:plasma membrane"/>
    <property type="evidence" value="ECO:0007669"/>
    <property type="project" value="UniProtKB-SubCell"/>
</dbReference>
<evidence type="ECO:0000313" key="10">
    <source>
        <dbReference type="Proteomes" id="UP000316727"/>
    </source>
</evidence>
<feature type="transmembrane region" description="Helical" evidence="8">
    <location>
        <begin position="6"/>
        <end position="26"/>
    </location>
</feature>
<comment type="caution">
    <text evidence="9">The sequence shown here is derived from an EMBL/GenBank/DDBJ whole genome shotgun (WGS) entry which is preliminary data.</text>
</comment>
<dbReference type="EMBL" id="VFRQ01000019">
    <property type="protein sequence ID" value="TPE39978.1"/>
    <property type="molecule type" value="Genomic_DNA"/>
</dbReference>
<protein>
    <submittedName>
        <fullName evidence="9">Undecaprenyl/decaprenyl-phosphate alpha-N-acetylglucosaminyl 1-phosphate transferase</fullName>
    </submittedName>
</protein>
<evidence type="ECO:0000256" key="2">
    <source>
        <dbReference type="ARBA" id="ARBA00022475"/>
    </source>
</evidence>
<gene>
    <name evidence="9" type="ORF">FJM65_20420</name>
</gene>
<keyword evidence="4 8" id="KW-0812">Transmembrane</keyword>
<feature type="transmembrane region" description="Helical" evidence="8">
    <location>
        <begin position="47"/>
        <end position="65"/>
    </location>
</feature>
<proteinExistence type="predicted"/>